<evidence type="ECO:0000313" key="3">
    <source>
        <dbReference type="WBParaSite" id="SCUD_0000536301-mRNA-1"/>
    </source>
</evidence>
<gene>
    <name evidence="1" type="ORF">SCUD_LOCUS5362</name>
</gene>
<accession>A0A183JRM4</accession>
<dbReference type="EMBL" id="UZAK01008595">
    <property type="protein sequence ID" value="VDO95103.1"/>
    <property type="molecule type" value="Genomic_DNA"/>
</dbReference>
<proteinExistence type="predicted"/>
<dbReference type="Proteomes" id="UP000279833">
    <property type="component" value="Unassembled WGS sequence"/>
</dbReference>
<organism evidence="3">
    <name type="scientific">Schistosoma curassoni</name>
    <dbReference type="NCBI Taxonomy" id="6186"/>
    <lineage>
        <taxon>Eukaryota</taxon>
        <taxon>Metazoa</taxon>
        <taxon>Spiralia</taxon>
        <taxon>Lophotrochozoa</taxon>
        <taxon>Platyhelminthes</taxon>
        <taxon>Trematoda</taxon>
        <taxon>Digenea</taxon>
        <taxon>Strigeidida</taxon>
        <taxon>Schistosomatoidea</taxon>
        <taxon>Schistosomatidae</taxon>
        <taxon>Schistosoma</taxon>
    </lineage>
</organism>
<sequence>MWETGRVFQTAAEMRKYNLGVLGISEAHLTHGGLQRLASRELLLYSGYEEENVSISQGVALMLSKQAQNALIGLESHGPRITKAFLKTRREGIKIDVIQRYEPTNDYNEYAKD</sequence>
<name>A0A183JRM4_9TREM</name>
<keyword evidence="2" id="KW-1185">Reference proteome</keyword>
<evidence type="ECO:0000313" key="1">
    <source>
        <dbReference type="EMBL" id="VDO95103.1"/>
    </source>
</evidence>
<evidence type="ECO:0000313" key="2">
    <source>
        <dbReference type="Proteomes" id="UP000279833"/>
    </source>
</evidence>
<protein>
    <submittedName>
        <fullName evidence="3">Transketolase_C domain-containing protein</fullName>
    </submittedName>
</protein>
<dbReference type="AlphaFoldDB" id="A0A183JRM4"/>
<dbReference type="WBParaSite" id="SCUD_0000536301-mRNA-1">
    <property type="protein sequence ID" value="SCUD_0000536301-mRNA-1"/>
    <property type="gene ID" value="SCUD_0000536301"/>
</dbReference>
<reference evidence="1 2" key="2">
    <citation type="submission" date="2018-11" db="EMBL/GenBank/DDBJ databases">
        <authorList>
            <consortium name="Pathogen Informatics"/>
        </authorList>
    </citation>
    <scope>NUCLEOTIDE SEQUENCE [LARGE SCALE GENOMIC DNA]</scope>
    <source>
        <strain evidence="1">Dakar</strain>
        <strain evidence="2">Dakar, Senegal</strain>
    </source>
</reference>
<reference evidence="3" key="1">
    <citation type="submission" date="2016-06" db="UniProtKB">
        <authorList>
            <consortium name="WormBaseParasite"/>
        </authorList>
    </citation>
    <scope>IDENTIFICATION</scope>
</reference>